<keyword evidence="12" id="KW-1185">Reference proteome</keyword>
<feature type="compositionally biased region" description="Basic and acidic residues" evidence="8">
    <location>
        <begin position="268"/>
        <end position="279"/>
    </location>
</feature>
<comment type="similarity">
    <text evidence="2">Belongs to the bZIP family.</text>
</comment>
<evidence type="ECO:0000313" key="11">
    <source>
        <dbReference type="EMBL" id="KAB0792743.1"/>
    </source>
</evidence>
<keyword evidence="3" id="KW-0805">Transcription regulation</keyword>
<dbReference type="Pfam" id="PF00170">
    <property type="entry name" value="bZIP_1"/>
    <property type="match status" value="1"/>
</dbReference>
<dbReference type="SUPFAM" id="SSF57959">
    <property type="entry name" value="Leucine zipper domain"/>
    <property type="match status" value="1"/>
</dbReference>
<evidence type="ECO:0000256" key="4">
    <source>
        <dbReference type="ARBA" id="ARBA00023125"/>
    </source>
</evidence>
<dbReference type="CDD" id="cd14692">
    <property type="entry name" value="bZIP_ATF4"/>
    <property type="match status" value="1"/>
</dbReference>
<dbReference type="Gene3D" id="1.20.5.170">
    <property type="match status" value="1"/>
</dbReference>
<evidence type="ECO:0000313" key="12">
    <source>
        <dbReference type="Proteomes" id="UP000327044"/>
    </source>
</evidence>
<dbReference type="PROSITE" id="PS50217">
    <property type="entry name" value="BZIP"/>
    <property type="match status" value="1"/>
</dbReference>
<dbReference type="OrthoDB" id="5847285at2759"/>
<proteinExistence type="inferred from homology"/>
<dbReference type="GO" id="GO:0001228">
    <property type="term" value="F:DNA-binding transcription activator activity, RNA polymerase II-specific"/>
    <property type="evidence" value="ECO:0007669"/>
    <property type="project" value="TreeGrafter"/>
</dbReference>
<dbReference type="InParanoid" id="A0A1Y1JY85"/>
<evidence type="ECO:0000313" key="10">
    <source>
        <dbReference type="EMBL" id="JAV54284.1"/>
    </source>
</evidence>
<evidence type="ECO:0000256" key="6">
    <source>
        <dbReference type="ARBA" id="ARBA00023242"/>
    </source>
</evidence>
<reference evidence="10" key="1">
    <citation type="journal article" date="2016" name="Sci. Rep.">
        <title>Molecular characterization of firefly nuptial gifts: a multi-omics approach sheds light on postcopulatory sexual selection.</title>
        <authorList>
            <person name="Al-Wathiqui N."/>
            <person name="Fallon T.R."/>
            <person name="South A."/>
            <person name="Weng J.K."/>
            <person name="Lewis S.M."/>
        </authorList>
    </citation>
    <scope>NUCLEOTIDE SEQUENCE</scope>
</reference>
<reference evidence="11 12" key="2">
    <citation type="journal article" date="2018" name="Elife">
        <title>Firefly genomes illuminate parallel origins of bioluminescence in beetles.</title>
        <authorList>
            <person name="Fallon T.R."/>
            <person name="Lower S.E."/>
            <person name="Chang C.H."/>
            <person name="Bessho-Uehara M."/>
            <person name="Martin G.J."/>
            <person name="Bewick A.J."/>
            <person name="Behringer M."/>
            <person name="Debat H.J."/>
            <person name="Wong I."/>
            <person name="Day J.C."/>
            <person name="Suvorov A."/>
            <person name="Silva C.J."/>
            <person name="Stanger-Hall K.F."/>
            <person name="Hall D.W."/>
            <person name="Schmitz R.J."/>
            <person name="Nelson D.R."/>
            <person name="Lewis S.M."/>
            <person name="Shigenobu S."/>
            <person name="Bybee S.M."/>
            <person name="Larracuente A.M."/>
            <person name="Oba Y."/>
            <person name="Weng J.K."/>
        </authorList>
    </citation>
    <scope>NUCLEOTIDE SEQUENCE [LARGE SCALE GENOMIC DNA]</scope>
    <source>
        <strain evidence="11">1611_PpyrPB1</strain>
        <tissue evidence="11">Whole body</tissue>
    </source>
</reference>
<dbReference type="Proteomes" id="UP000327044">
    <property type="component" value="Unassembled WGS sequence"/>
</dbReference>
<dbReference type="FunFam" id="1.20.5.170:FF:000021">
    <property type="entry name" value="Cyclic AMP-dependent transcription factor ATF-4"/>
    <property type="match status" value="1"/>
</dbReference>
<dbReference type="InterPro" id="IPR046347">
    <property type="entry name" value="bZIP_sf"/>
</dbReference>
<dbReference type="SMART" id="SM00338">
    <property type="entry name" value="BRLZ"/>
    <property type="match status" value="1"/>
</dbReference>
<organism evidence="10">
    <name type="scientific">Photinus pyralis</name>
    <name type="common">Common eastern firefly</name>
    <name type="synonym">Lampyris pyralis</name>
    <dbReference type="NCBI Taxonomy" id="7054"/>
    <lineage>
        <taxon>Eukaryota</taxon>
        <taxon>Metazoa</taxon>
        <taxon>Ecdysozoa</taxon>
        <taxon>Arthropoda</taxon>
        <taxon>Hexapoda</taxon>
        <taxon>Insecta</taxon>
        <taxon>Pterygota</taxon>
        <taxon>Neoptera</taxon>
        <taxon>Endopterygota</taxon>
        <taxon>Coleoptera</taxon>
        <taxon>Polyphaga</taxon>
        <taxon>Elateriformia</taxon>
        <taxon>Elateroidea</taxon>
        <taxon>Lampyridae</taxon>
        <taxon>Lampyrinae</taxon>
        <taxon>Photinus</taxon>
    </lineage>
</organism>
<keyword evidence="4" id="KW-0238">DNA-binding</keyword>
<feature type="region of interest" description="Disordered" evidence="8">
    <location>
        <begin position="210"/>
        <end position="288"/>
    </location>
</feature>
<dbReference type="GO" id="GO:0005634">
    <property type="term" value="C:nucleus"/>
    <property type="evidence" value="ECO:0007669"/>
    <property type="project" value="UniProtKB-SubCell"/>
</dbReference>
<name>A0A1Y1JY85_PHOPY</name>
<dbReference type="PANTHER" id="PTHR13044">
    <property type="entry name" value="ACTIVATING TRANSCRIPTION FACTOR ATF 4/5"/>
    <property type="match status" value="1"/>
</dbReference>
<evidence type="ECO:0000259" key="9">
    <source>
        <dbReference type="PROSITE" id="PS50217"/>
    </source>
</evidence>
<evidence type="ECO:0000256" key="8">
    <source>
        <dbReference type="SAM" id="MobiDB-lite"/>
    </source>
</evidence>
<feature type="coiled-coil region" evidence="7">
    <location>
        <begin position="301"/>
        <end position="328"/>
    </location>
</feature>
<dbReference type="FunCoup" id="A0A1Y1JY85">
    <property type="interactions" value="376"/>
</dbReference>
<evidence type="ECO:0000256" key="7">
    <source>
        <dbReference type="SAM" id="Coils"/>
    </source>
</evidence>
<protein>
    <recommendedName>
        <fullName evidence="9">BZIP domain-containing protein</fullName>
    </recommendedName>
</protein>
<evidence type="ECO:0000256" key="1">
    <source>
        <dbReference type="ARBA" id="ARBA00004123"/>
    </source>
</evidence>
<evidence type="ECO:0000256" key="3">
    <source>
        <dbReference type="ARBA" id="ARBA00023015"/>
    </source>
</evidence>
<keyword evidence="5" id="KW-0804">Transcription</keyword>
<accession>A0A1Y1JY85</accession>
<dbReference type="AlphaFoldDB" id="A0A1Y1JY85"/>
<dbReference type="PANTHER" id="PTHR13044:SF14">
    <property type="entry name" value="CRYPTOCEPHAL, ISOFORM A"/>
    <property type="match status" value="1"/>
</dbReference>
<comment type="subcellular location">
    <subcellularLocation>
        <location evidence="1">Nucleus</location>
    </subcellularLocation>
</comment>
<dbReference type="InterPro" id="IPR004827">
    <property type="entry name" value="bZIP"/>
</dbReference>
<keyword evidence="6" id="KW-0539">Nucleus</keyword>
<dbReference type="PROSITE" id="PS00036">
    <property type="entry name" value="BZIP_BASIC"/>
    <property type="match status" value="1"/>
</dbReference>
<evidence type="ECO:0000256" key="5">
    <source>
        <dbReference type="ARBA" id="ARBA00023163"/>
    </source>
</evidence>
<feature type="domain" description="BZIP" evidence="9">
    <location>
        <begin position="269"/>
        <end position="332"/>
    </location>
</feature>
<dbReference type="EMBL" id="VVIM01000010">
    <property type="protein sequence ID" value="KAB0792743.1"/>
    <property type="molecule type" value="Genomic_DNA"/>
</dbReference>
<reference evidence="11" key="3">
    <citation type="submission" date="2019-08" db="EMBL/GenBank/DDBJ databases">
        <authorList>
            <consortium name="Photinus pyralis genome working group"/>
            <person name="Fallon T.R."/>
            <person name="Sander Lower S.E."/>
            <person name="Weng J.-K."/>
        </authorList>
    </citation>
    <scope>NUCLEOTIDE SEQUENCE</scope>
    <source>
        <strain evidence="11">1611_PpyrPB1</strain>
        <tissue evidence="11">Whole body</tissue>
    </source>
</reference>
<sequence length="340" mass="37908">MMITAPSSAEWKQEPASPQNFEEALASEFIDLYGSSLDEAIESVESELSSCDSKAQVAGKLLEGLERLENLDEFIKEDLDEIIKGEPFPNWLEEEKIFGDVGLACSASYSPPLEQHSSAVSTQNFWQEFENVLYSAPQATPLTPPQSPPSFTTLTVPPDVAVIASTKLADQEQFLNEVLSYDNTQPDLQTDVARELAVVDELIRARAENLIQSPPSPCSNSSDFSSDDPEWIPETVESSSDYETLPSPPRAEGGGGRRRSKPYSRVGNEARKSRKKEQNKNAATRYRMKKKAEVEEILKEETDLAKHNEGLECQITELQREIKYLKGLMRDVFKAKGLLN</sequence>
<evidence type="ECO:0000256" key="2">
    <source>
        <dbReference type="ARBA" id="ARBA00007163"/>
    </source>
</evidence>
<dbReference type="GO" id="GO:0000977">
    <property type="term" value="F:RNA polymerase II transcription regulatory region sequence-specific DNA binding"/>
    <property type="evidence" value="ECO:0007669"/>
    <property type="project" value="TreeGrafter"/>
</dbReference>
<gene>
    <name evidence="11" type="ORF">PPYR_14702</name>
</gene>
<keyword evidence="7" id="KW-0175">Coiled coil</keyword>
<dbReference type="EMBL" id="GEZM01097302">
    <property type="protein sequence ID" value="JAV54284.1"/>
    <property type="molecule type" value="Transcribed_RNA"/>
</dbReference>